<evidence type="ECO:0000313" key="2">
    <source>
        <dbReference type="Proteomes" id="UP000750197"/>
    </source>
</evidence>
<comment type="caution">
    <text evidence="1">The sequence shown here is derived from an EMBL/GenBank/DDBJ whole genome shotgun (WGS) entry which is preliminary data.</text>
</comment>
<proteinExistence type="predicted"/>
<dbReference type="AlphaFoldDB" id="A0A8J8CHN9"/>
<name>A0A8J8CHN9_9ARCH</name>
<reference evidence="1" key="1">
    <citation type="submission" date="2021-05" db="EMBL/GenBank/DDBJ databases">
        <title>Genomic insights into ecological role and evolution of a novel Thermoplasmata order Candidatus Sysuiplasmatales.</title>
        <authorList>
            <person name="Yuan Y."/>
        </authorList>
    </citation>
    <scope>NUCLEOTIDE SEQUENCE</scope>
    <source>
        <strain evidence="1">TUT19-bin139</strain>
    </source>
</reference>
<accession>A0A8J8CHN9</accession>
<sequence length="84" mass="9048">SGRNSERNRSAQITAVGRDEIAAACDLPARTCRNSGKIGILDYDGTASDAQLVGGEFSARLNKESRTIDAICRQAETICRQEMS</sequence>
<dbReference type="Proteomes" id="UP000750197">
    <property type="component" value="Unassembled WGS sequence"/>
</dbReference>
<organism evidence="1 2">
    <name type="scientific">Candidatus Sysuiplasma superficiale</name>
    <dbReference type="NCBI Taxonomy" id="2823368"/>
    <lineage>
        <taxon>Archaea</taxon>
        <taxon>Methanobacteriati</taxon>
        <taxon>Thermoplasmatota</taxon>
        <taxon>Thermoplasmata</taxon>
        <taxon>Candidatus Sysuiplasmatales</taxon>
        <taxon>Candidatus Sysuiplasmataceae</taxon>
        <taxon>Candidatus Sysuiplasma</taxon>
    </lineage>
</organism>
<feature type="non-terminal residue" evidence="1">
    <location>
        <position position="1"/>
    </location>
</feature>
<protein>
    <submittedName>
        <fullName evidence="1">Uncharacterized protein</fullName>
    </submittedName>
</protein>
<dbReference type="EMBL" id="JAHEAC010000037">
    <property type="protein sequence ID" value="MBX8644093.1"/>
    <property type="molecule type" value="Genomic_DNA"/>
</dbReference>
<gene>
    <name evidence="1" type="ORF">KIY12_05135</name>
</gene>
<evidence type="ECO:0000313" key="1">
    <source>
        <dbReference type="EMBL" id="MBX8644093.1"/>
    </source>
</evidence>